<dbReference type="STRING" id="1441469.A0A225AMK5"/>
<accession>A0A225AMK5</accession>
<reference evidence="2 3" key="1">
    <citation type="submission" date="2015-06" db="EMBL/GenBank/DDBJ databases">
        <title>Talaromyces atroroseus IBT 11181 draft genome.</title>
        <authorList>
            <person name="Rasmussen K.B."/>
            <person name="Rasmussen S."/>
            <person name="Petersen B."/>
            <person name="Sicheritz-Ponten T."/>
            <person name="Mortensen U.H."/>
            <person name="Thrane U."/>
        </authorList>
    </citation>
    <scope>NUCLEOTIDE SEQUENCE [LARGE SCALE GENOMIC DNA]</scope>
    <source>
        <strain evidence="2 3">IBT 11181</strain>
    </source>
</reference>
<dbReference type="Gene3D" id="3.10.450.50">
    <property type="match status" value="1"/>
</dbReference>
<dbReference type="Pfam" id="PF13577">
    <property type="entry name" value="SnoaL_4"/>
    <property type="match status" value="1"/>
</dbReference>
<dbReference type="InterPro" id="IPR037401">
    <property type="entry name" value="SnoaL-like"/>
</dbReference>
<protein>
    <recommendedName>
        <fullName evidence="1">SnoaL-like domain-containing protein</fullName>
    </recommendedName>
</protein>
<evidence type="ECO:0000313" key="3">
    <source>
        <dbReference type="Proteomes" id="UP000214365"/>
    </source>
</evidence>
<dbReference type="GeneID" id="31004771"/>
<dbReference type="OrthoDB" id="2148716at2759"/>
<comment type="caution">
    <text evidence="2">The sequence shown here is derived from an EMBL/GenBank/DDBJ whole genome shotgun (WGS) entry which is preliminary data.</text>
</comment>
<name>A0A225AMK5_TALAT</name>
<dbReference type="AlphaFoldDB" id="A0A225AMK5"/>
<sequence length="157" mass="16881">MALPILPTALPSLGDRDAIIDSLYRGVISLDTGDEATFLSAFTDDAVVDINGTLLKGLPTIRGGMFETISKINTTHFITNVRVDHEPGESTAKVTAHALAQHFRSGQGFGPDEANLLTGSLYYSEVVKGDSDGLWKAKLFQMRTSWAQGDRAIAQGK</sequence>
<dbReference type="Proteomes" id="UP000214365">
    <property type="component" value="Unassembled WGS sequence"/>
</dbReference>
<dbReference type="EMBL" id="LFMY01000007">
    <property type="protein sequence ID" value="OKL59564.1"/>
    <property type="molecule type" value="Genomic_DNA"/>
</dbReference>
<dbReference type="InterPro" id="IPR032710">
    <property type="entry name" value="NTF2-like_dom_sf"/>
</dbReference>
<evidence type="ECO:0000313" key="2">
    <source>
        <dbReference type="EMBL" id="OKL59564.1"/>
    </source>
</evidence>
<feature type="domain" description="SnoaL-like" evidence="1">
    <location>
        <begin position="12"/>
        <end position="138"/>
    </location>
</feature>
<dbReference type="SUPFAM" id="SSF54427">
    <property type="entry name" value="NTF2-like"/>
    <property type="match status" value="1"/>
</dbReference>
<proteinExistence type="predicted"/>
<dbReference type="RefSeq" id="XP_020119685.1">
    <property type="nucleotide sequence ID" value="XM_020267590.1"/>
</dbReference>
<gene>
    <name evidence="2" type="ORF">UA08_05015</name>
</gene>
<evidence type="ECO:0000259" key="1">
    <source>
        <dbReference type="Pfam" id="PF13577"/>
    </source>
</evidence>
<organism evidence="2 3">
    <name type="scientific">Talaromyces atroroseus</name>
    <dbReference type="NCBI Taxonomy" id="1441469"/>
    <lineage>
        <taxon>Eukaryota</taxon>
        <taxon>Fungi</taxon>
        <taxon>Dikarya</taxon>
        <taxon>Ascomycota</taxon>
        <taxon>Pezizomycotina</taxon>
        <taxon>Eurotiomycetes</taxon>
        <taxon>Eurotiomycetidae</taxon>
        <taxon>Eurotiales</taxon>
        <taxon>Trichocomaceae</taxon>
        <taxon>Talaromyces</taxon>
        <taxon>Talaromyces sect. Trachyspermi</taxon>
    </lineage>
</organism>
<keyword evidence="3" id="KW-1185">Reference proteome</keyword>